<dbReference type="InterPro" id="IPR008580">
    <property type="entry name" value="PPPDE_dom"/>
</dbReference>
<feature type="domain" description="PPPDE" evidence="5">
    <location>
        <begin position="9"/>
        <end position="153"/>
    </location>
</feature>
<name>A0A1D2N6S1_ORCCI</name>
<dbReference type="GO" id="GO:0101005">
    <property type="term" value="F:deubiquitinase activity"/>
    <property type="evidence" value="ECO:0007669"/>
    <property type="project" value="TreeGrafter"/>
</dbReference>
<evidence type="ECO:0000256" key="4">
    <source>
        <dbReference type="SAM" id="MobiDB-lite"/>
    </source>
</evidence>
<comment type="similarity">
    <text evidence="1">Belongs to the DeSI family.</text>
</comment>
<dbReference type="Proteomes" id="UP000094527">
    <property type="component" value="Unassembled WGS sequence"/>
</dbReference>
<organism evidence="6 7">
    <name type="scientific">Orchesella cincta</name>
    <name type="common">Springtail</name>
    <name type="synonym">Podura cincta</name>
    <dbReference type="NCBI Taxonomy" id="48709"/>
    <lineage>
        <taxon>Eukaryota</taxon>
        <taxon>Metazoa</taxon>
        <taxon>Ecdysozoa</taxon>
        <taxon>Arthropoda</taxon>
        <taxon>Hexapoda</taxon>
        <taxon>Collembola</taxon>
        <taxon>Entomobryomorpha</taxon>
        <taxon>Entomobryoidea</taxon>
        <taxon>Orchesellidae</taxon>
        <taxon>Orchesellinae</taxon>
        <taxon>Orchesella</taxon>
    </lineage>
</organism>
<gene>
    <name evidence="6" type="ORF">Ocin01_05709</name>
</gene>
<dbReference type="PROSITE" id="PS51858">
    <property type="entry name" value="PPPDE"/>
    <property type="match status" value="1"/>
</dbReference>
<dbReference type="OrthoDB" id="412286at2759"/>
<feature type="compositionally biased region" description="Low complexity" evidence="4">
    <location>
        <begin position="178"/>
        <end position="191"/>
    </location>
</feature>
<dbReference type="InterPro" id="IPR042266">
    <property type="entry name" value="PPPDE_sf"/>
</dbReference>
<feature type="region of interest" description="Disordered" evidence="4">
    <location>
        <begin position="176"/>
        <end position="224"/>
    </location>
</feature>
<reference evidence="6 7" key="1">
    <citation type="journal article" date="2016" name="Genome Biol. Evol.">
        <title>Gene Family Evolution Reflects Adaptation to Soil Environmental Stressors in the Genome of the Collembolan Orchesella cincta.</title>
        <authorList>
            <person name="Faddeeva-Vakhrusheva A."/>
            <person name="Derks M.F."/>
            <person name="Anvar S.Y."/>
            <person name="Agamennone V."/>
            <person name="Suring W."/>
            <person name="Smit S."/>
            <person name="van Straalen N.M."/>
            <person name="Roelofs D."/>
        </authorList>
    </citation>
    <scope>NUCLEOTIDE SEQUENCE [LARGE SCALE GENOMIC DNA]</scope>
    <source>
        <tissue evidence="6">Mixed pool</tissue>
    </source>
</reference>
<dbReference type="Gene3D" id="3.90.1720.30">
    <property type="entry name" value="PPPDE domains"/>
    <property type="match status" value="1"/>
</dbReference>
<dbReference type="AlphaFoldDB" id="A0A1D2N6S1"/>
<dbReference type="EMBL" id="LJIJ01000179">
    <property type="protein sequence ID" value="ODN00954.1"/>
    <property type="molecule type" value="Genomic_DNA"/>
</dbReference>
<feature type="compositionally biased region" description="Polar residues" evidence="4">
    <location>
        <begin position="213"/>
        <end position="224"/>
    </location>
</feature>
<evidence type="ECO:0000259" key="5">
    <source>
        <dbReference type="PROSITE" id="PS51858"/>
    </source>
</evidence>
<evidence type="ECO:0000256" key="2">
    <source>
        <dbReference type="ARBA" id="ARBA00022670"/>
    </source>
</evidence>
<keyword evidence="3" id="KW-0378">Hydrolase</keyword>
<dbReference type="STRING" id="48709.A0A1D2N6S1"/>
<keyword evidence="7" id="KW-1185">Reference proteome</keyword>
<dbReference type="PANTHER" id="PTHR12378">
    <property type="entry name" value="DESUMOYLATING ISOPEPTIDASE"/>
    <property type="match status" value="1"/>
</dbReference>
<protein>
    <submittedName>
        <fullName evidence="6">Desumoylating isopeptidase 2</fullName>
    </submittedName>
</protein>
<evidence type="ECO:0000313" key="6">
    <source>
        <dbReference type="EMBL" id="ODN00954.1"/>
    </source>
</evidence>
<proteinExistence type="inferred from homology"/>
<dbReference type="OMA" id="VYWTKPG"/>
<accession>A0A1D2N6S1</accession>
<dbReference type="SMART" id="SM01179">
    <property type="entry name" value="DUF862"/>
    <property type="match status" value="1"/>
</dbReference>
<sequence length="224" mass="24770">MAQSEEHREPVLLNIYDMYWTNQYTSMMGLGVFHSGIEVYGTEYAYGGHPFAFTGIFQITPRDSEELGEHYKYKESILLGYTSFTKEEVEQAVSHLGRDFKGINYHLMNKNCNHFSSELSQLLCGREIPTWVNRLAYMSTCVPFLEKCLPKEWLTPAALEETVKLASGLGDNAMEGQSASNHISASSSNGSLTSPLNNASGGALSSKRKDSRSSTQGLLRAGSS</sequence>
<dbReference type="GO" id="GO:0006508">
    <property type="term" value="P:proteolysis"/>
    <property type="evidence" value="ECO:0007669"/>
    <property type="project" value="UniProtKB-KW"/>
</dbReference>
<keyword evidence="2" id="KW-0645">Protease</keyword>
<evidence type="ECO:0000313" key="7">
    <source>
        <dbReference type="Proteomes" id="UP000094527"/>
    </source>
</evidence>
<dbReference type="Pfam" id="PF05903">
    <property type="entry name" value="Peptidase_C97"/>
    <property type="match status" value="1"/>
</dbReference>
<comment type="caution">
    <text evidence="6">The sequence shown here is derived from an EMBL/GenBank/DDBJ whole genome shotgun (WGS) entry which is preliminary data.</text>
</comment>
<evidence type="ECO:0000256" key="1">
    <source>
        <dbReference type="ARBA" id="ARBA00008140"/>
    </source>
</evidence>
<evidence type="ECO:0000256" key="3">
    <source>
        <dbReference type="ARBA" id="ARBA00022801"/>
    </source>
</evidence>
<dbReference type="PANTHER" id="PTHR12378:SF80">
    <property type="entry name" value="IP06716P-RELATED"/>
    <property type="match status" value="1"/>
</dbReference>
<dbReference type="GO" id="GO:0016579">
    <property type="term" value="P:protein deubiquitination"/>
    <property type="evidence" value="ECO:0007669"/>
    <property type="project" value="TreeGrafter"/>
</dbReference>